<sequence>MKKTILIIIILIPSIVIAFLLISLYAIFTNYPTRQVNRIFQKNILWQINTNRNKSQISDNNDVWINEKHNILLTLCAQSICAYKIPSGKLLYEYKFTEKYRFHISTEINDDIYIFRSDKEIVAINIHNGRDIWRKNYKDEGLISTSQIFNSDYGSIGKNDVLVVYRSEPGSSPYIPIFDGFNIYTGEHLWSFKPRTYAFAGIHAKVFGDKLIIGNDYGNLSIYSIMTGLLEQSINISSDDVYPIEQHGQYLILRKGINALKGIVVYDSISNAILWSNTVKKNDLVVKSVCVHDFNRVVLLFGGVFMKSEIQILDLVSGTLEKKISLPTEAELVHCNDGYVYAESVTLWPEQDKGAVYIINPKAGTFQQVVFDAKILPYSTNYSYGALYIPSQDSRLYKYEIGKGSMWTLFGLLHPYQLQYPLSTTVSHAMGKPLIYRGIIYVKGADGYIYAVRNNPQLRIIP</sequence>
<dbReference type="AlphaFoldDB" id="A0A1F7ILF1"/>
<dbReference type="Proteomes" id="UP000179072">
    <property type="component" value="Unassembled WGS sequence"/>
</dbReference>
<reference evidence="2 3" key="1">
    <citation type="journal article" date="2016" name="Nat. Commun.">
        <title>Thousands of microbial genomes shed light on interconnected biogeochemical processes in an aquifer system.</title>
        <authorList>
            <person name="Anantharaman K."/>
            <person name="Brown C.T."/>
            <person name="Hug L.A."/>
            <person name="Sharon I."/>
            <person name="Castelle C.J."/>
            <person name="Probst A.J."/>
            <person name="Thomas B.C."/>
            <person name="Singh A."/>
            <person name="Wilkins M.J."/>
            <person name="Karaoz U."/>
            <person name="Brodie E.L."/>
            <person name="Williams K.H."/>
            <person name="Hubbard S.S."/>
            <person name="Banfield J.F."/>
        </authorList>
    </citation>
    <scope>NUCLEOTIDE SEQUENCE [LARGE SCALE GENOMIC DNA]</scope>
</reference>
<proteinExistence type="predicted"/>
<evidence type="ECO:0000313" key="3">
    <source>
        <dbReference type="Proteomes" id="UP000179072"/>
    </source>
</evidence>
<organism evidence="2 3">
    <name type="scientific">Candidatus Roizmanbacteria bacterium RIFCSPLOWO2_01_FULL_38_11</name>
    <dbReference type="NCBI Taxonomy" id="1802060"/>
    <lineage>
        <taxon>Bacteria</taxon>
        <taxon>Candidatus Roizmaniibacteriota</taxon>
    </lineage>
</organism>
<feature type="transmembrane region" description="Helical" evidence="1">
    <location>
        <begin position="5"/>
        <end position="28"/>
    </location>
</feature>
<dbReference type="EMBL" id="MGAK01000023">
    <property type="protein sequence ID" value="OGK44211.1"/>
    <property type="molecule type" value="Genomic_DNA"/>
</dbReference>
<dbReference type="InterPro" id="IPR015943">
    <property type="entry name" value="WD40/YVTN_repeat-like_dom_sf"/>
</dbReference>
<keyword evidence="1" id="KW-0472">Membrane</keyword>
<comment type="caution">
    <text evidence="2">The sequence shown here is derived from an EMBL/GenBank/DDBJ whole genome shotgun (WGS) entry which is preliminary data.</text>
</comment>
<protein>
    <recommendedName>
        <fullName evidence="4">Outer membrane protein assembly factor BamB</fullName>
    </recommendedName>
</protein>
<accession>A0A1F7ILF1</accession>
<evidence type="ECO:0008006" key="4">
    <source>
        <dbReference type="Google" id="ProtNLM"/>
    </source>
</evidence>
<evidence type="ECO:0000313" key="2">
    <source>
        <dbReference type="EMBL" id="OGK44211.1"/>
    </source>
</evidence>
<name>A0A1F7ILF1_9BACT</name>
<gene>
    <name evidence="2" type="ORF">A2957_01920</name>
</gene>
<evidence type="ECO:0000256" key="1">
    <source>
        <dbReference type="SAM" id="Phobius"/>
    </source>
</evidence>
<keyword evidence="1" id="KW-1133">Transmembrane helix</keyword>
<dbReference type="SUPFAM" id="SSF50998">
    <property type="entry name" value="Quinoprotein alcohol dehydrogenase-like"/>
    <property type="match status" value="1"/>
</dbReference>
<dbReference type="PANTHER" id="PTHR34512:SF30">
    <property type="entry name" value="OUTER MEMBRANE PROTEIN ASSEMBLY FACTOR BAMB"/>
    <property type="match status" value="1"/>
</dbReference>
<dbReference type="Gene3D" id="2.130.10.10">
    <property type="entry name" value="YVTN repeat-like/Quinoprotein amine dehydrogenase"/>
    <property type="match status" value="1"/>
</dbReference>
<dbReference type="STRING" id="1802060.A2957_01920"/>
<keyword evidence="1" id="KW-0812">Transmembrane</keyword>
<dbReference type="InterPro" id="IPR011047">
    <property type="entry name" value="Quinoprotein_ADH-like_sf"/>
</dbReference>
<dbReference type="PANTHER" id="PTHR34512">
    <property type="entry name" value="CELL SURFACE PROTEIN"/>
    <property type="match status" value="1"/>
</dbReference>